<evidence type="ECO:0000256" key="4">
    <source>
        <dbReference type="ARBA" id="ARBA00022840"/>
    </source>
</evidence>
<feature type="domain" description="ClpX-type ZB" evidence="9">
    <location>
        <begin position="1"/>
        <end position="54"/>
    </location>
</feature>
<dbReference type="InterPro" id="IPR059188">
    <property type="entry name" value="Znf_CLPX-like"/>
</dbReference>
<dbReference type="InterPro" id="IPR010603">
    <property type="entry name" value="Znf_CppX_C4"/>
</dbReference>
<keyword evidence="5 6" id="KW-0143">Chaperone</keyword>
<keyword evidence="4 6" id="KW-0067">ATP-binding</keyword>
<dbReference type="SUPFAM" id="SSF52540">
    <property type="entry name" value="P-loop containing nucleoside triphosphate hydrolases"/>
    <property type="match status" value="1"/>
</dbReference>
<dbReference type="AlphaFoldDB" id="A0A9D2BIM1"/>
<proteinExistence type="inferred from homology"/>
<comment type="subunit">
    <text evidence="6">Component of the ClpX-ClpP complex. Forms a hexameric ring that, in the presence of ATP, binds to fourteen ClpP subunits assembled into a disk-like structure with a central cavity, resembling the structure of eukaryotic proteasomes.</text>
</comment>
<dbReference type="FunFam" id="1.10.8.60:FF:000002">
    <property type="entry name" value="ATP-dependent Clp protease ATP-binding subunit ClpX"/>
    <property type="match status" value="1"/>
</dbReference>
<dbReference type="InterPro" id="IPR004487">
    <property type="entry name" value="Clp_protease_ATP-bd_su_ClpX"/>
</dbReference>
<dbReference type="InterPro" id="IPR003593">
    <property type="entry name" value="AAA+_ATPase"/>
</dbReference>
<dbReference type="PANTHER" id="PTHR48102:SF7">
    <property type="entry name" value="ATP-DEPENDENT CLP PROTEASE ATP-BINDING SUBUNIT CLPX-LIKE, MITOCHONDRIAL"/>
    <property type="match status" value="1"/>
</dbReference>
<keyword evidence="1 6" id="KW-0479">Metal-binding</keyword>
<keyword evidence="3 6" id="KW-0862">Zinc</keyword>
<feature type="binding site" evidence="6 7">
    <location>
        <position position="12"/>
    </location>
    <ligand>
        <name>Zn(2+)</name>
        <dbReference type="ChEBI" id="CHEBI:29105"/>
    </ligand>
</feature>
<comment type="caution">
    <text evidence="10">The sequence shown here is derived from an EMBL/GenBank/DDBJ whole genome shotgun (WGS) entry which is preliminary data.</text>
</comment>
<feature type="region of interest" description="Disordered" evidence="8">
    <location>
        <begin position="406"/>
        <end position="432"/>
    </location>
</feature>
<name>A0A9D2BIM1_9FIRM</name>
<dbReference type="CDD" id="cd19497">
    <property type="entry name" value="RecA-like_ClpX"/>
    <property type="match status" value="1"/>
</dbReference>
<dbReference type="InterPro" id="IPR050052">
    <property type="entry name" value="ATP-dep_Clp_protease_ClpX"/>
</dbReference>
<dbReference type="PANTHER" id="PTHR48102">
    <property type="entry name" value="ATP-DEPENDENT CLP PROTEASE ATP-BINDING SUBUNIT CLPX-LIKE, MITOCHONDRIAL-RELATED"/>
    <property type="match status" value="1"/>
</dbReference>
<evidence type="ECO:0000259" key="9">
    <source>
        <dbReference type="PROSITE" id="PS51902"/>
    </source>
</evidence>
<comment type="function">
    <text evidence="6">ATP-dependent specificity component of the Clp protease. It directs the protease to specific substrates. Can perform chaperone functions in the absence of ClpP.</text>
</comment>
<dbReference type="GO" id="GO:0008270">
    <property type="term" value="F:zinc ion binding"/>
    <property type="evidence" value="ECO:0007669"/>
    <property type="project" value="UniProtKB-UniRule"/>
</dbReference>
<evidence type="ECO:0000313" key="11">
    <source>
        <dbReference type="Proteomes" id="UP000886890"/>
    </source>
</evidence>
<reference evidence="10" key="2">
    <citation type="submission" date="2021-04" db="EMBL/GenBank/DDBJ databases">
        <authorList>
            <person name="Gilroy R."/>
        </authorList>
    </citation>
    <scope>NUCLEOTIDE SEQUENCE</scope>
    <source>
        <strain evidence="10">CHK183-1962</strain>
    </source>
</reference>
<dbReference type="Pfam" id="PF07724">
    <property type="entry name" value="AAA_2"/>
    <property type="match status" value="1"/>
</dbReference>
<dbReference type="SMART" id="SM00382">
    <property type="entry name" value="AAA"/>
    <property type="match status" value="1"/>
</dbReference>
<comment type="caution">
    <text evidence="6">Lacks conserved residue(s) required for the propagation of feature annotation.</text>
</comment>
<dbReference type="SMART" id="SM01086">
    <property type="entry name" value="ClpB_D2-small"/>
    <property type="match status" value="1"/>
</dbReference>
<dbReference type="NCBIfam" id="NF003745">
    <property type="entry name" value="PRK05342.1"/>
    <property type="match status" value="1"/>
</dbReference>
<dbReference type="FunFam" id="3.40.50.300:FF:000005">
    <property type="entry name" value="ATP-dependent Clp protease ATP-binding subunit ClpX"/>
    <property type="match status" value="1"/>
</dbReference>
<accession>A0A9D2BIM1</accession>
<dbReference type="InterPro" id="IPR027417">
    <property type="entry name" value="P-loop_NTPase"/>
</dbReference>
<protein>
    <recommendedName>
        <fullName evidence="6">ATP-dependent Clp protease ATP-binding subunit ClpX</fullName>
    </recommendedName>
</protein>
<dbReference type="GO" id="GO:0046983">
    <property type="term" value="F:protein dimerization activity"/>
    <property type="evidence" value="ECO:0007669"/>
    <property type="project" value="UniProtKB-UniRule"/>
</dbReference>
<evidence type="ECO:0000256" key="3">
    <source>
        <dbReference type="ARBA" id="ARBA00022833"/>
    </source>
</evidence>
<comment type="similarity">
    <text evidence="6 7">Belongs to the ClpX chaperone family.</text>
</comment>
<dbReference type="InterPro" id="IPR038366">
    <property type="entry name" value="Znf_CppX_C4_sf"/>
</dbReference>
<dbReference type="GO" id="GO:0005524">
    <property type="term" value="F:ATP binding"/>
    <property type="evidence" value="ECO:0007669"/>
    <property type="project" value="UniProtKB-UniRule"/>
</dbReference>
<feature type="binding site" evidence="6 7">
    <location>
        <position position="15"/>
    </location>
    <ligand>
        <name>Zn(2+)</name>
        <dbReference type="ChEBI" id="CHEBI:29105"/>
    </ligand>
</feature>
<dbReference type="EMBL" id="DXEK01000171">
    <property type="protein sequence ID" value="HIX78010.1"/>
    <property type="molecule type" value="Genomic_DNA"/>
</dbReference>
<sequence>MAMKGNDIRIRCSFCGKTEDQVHKLIAGPDGAYICDECVEICSEIIQEEMEEDYTQADSDEINLMKPREIKEFLDEYVIGQDEAKKVLSVAVYNHYKRVLSGDTSDVELQKSNILMLGPTGCGKTMLAQTLARLLNVPFAIADATALTEAGYVGEDVENILLKLIQAADYDMERAQHGIIYIDEIDKITRKSENASITRDVSGEGVQQALLKILEGTVASVPPQGGRKHPHQEFLQIDTTNILFICGGAFEGLEKIIETRQDAKSIGFNAQIREKAEQNVGKLLKDVMPQDFVKFGMIPEFIGRVPVVVTLNALDEETLIQILKEPKNSLVKQYQKLFELDGVKLEFDDDALKAIAEKALERKTGARGLRAIMESTMMDVMFDAPSDNTIQECRITRDAVEKKAQPLLVHGEPAPLPRRASKRRAGGRPETA</sequence>
<dbReference type="GO" id="GO:0016887">
    <property type="term" value="F:ATP hydrolysis activity"/>
    <property type="evidence" value="ECO:0007669"/>
    <property type="project" value="InterPro"/>
</dbReference>
<keyword evidence="10" id="KW-0378">Hydrolase</keyword>
<dbReference type="InterPro" id="IPR003959">
    <property type="entry name" value="ATPase_AAA_core"/>
</dbReference>
<evidence type="ECO:0000256" key="7">
    <source>
        <dbReference type="PROSITE-ProRule" id="PRU01250"/>
    </source>
</evidence>
<dbReference type="Pfam" id="PF10431">
    <property type="entry name" value="ClpB_D2-small"/>
    <property type="match status" value="1"/>
</dbReference>
<dbReference type="GO" id="GO:0051301">
    <property type="term" value="P:cell division"/>
    <property type="evidence" value="ECO:0007669"/>
    <property type="project" value="TreeGrafter"/>
</dbReference>
<dbReference type="SMART" id="SM00994">
    <property type="entry name" value="zf-C4_ClpX"/>
    <property type="match status" value="1"/>
</dbReference>
<dbReference type="Gene3D" id="6.20.220.10">
    <property type="entry name" value="ClpX chaperone, C4-type zinc finger domain"/>
    <property type="match status" value="1"/>
</dbReference>
<dbReference type="GO" id="GO:0051082">
    <property type="term" value="F:unfolded protein binding"/>
    <property type="evidence" value="ECO:0007669"/>
    <property type="project" value="UniProtKB-UniRule"/>
</dbReference>
<evidence type="ECO:0000256" key="1">
    <source>
        <dbReference type="ARBA" id="ARBA00022723"/>
    </source>
</evidence>
<dbReference type="Gene3D" id="1.10.8.60">
    <property type="match status" value="1"/>
</dbReference>
<gene>
    <name evidence="6 10" type="primary">clpX</name>
    <name evidence="10" type="ORF">H9734_10500</name>
</gene>
<dbReference type="GO" id="GO:0009376">
    <property type="term" value="C:HslUV protease complex"/>
    <property type="evidence" value="ECO:0007669"/>
    <property type="project" value="TreeGrafter"/>
</dbReference>
<evidence type="ECO:0000256" key="2">
    <source>
        <dbReference type="ARBA" id="ARBA00022741"/>
    </source>
</evidence>
<dbReference type="SUPFAM" id="SSF57716">
    <property type="entry name" value="Glucocorticoid receptor-like (DNA-binding domain)"/>
    <property type="match status" value="1"/>
</dbReference>
<reference evidence="10" key="1">
    <citation type="journal article" date="2021" name="PeerJ">
        <title>Extensive microbial diversity within the chicken gut microbiome revealed by metagenomics and culture.</title>
        <authorList>
            <person name="Gilroy R."/>
            <person name="Ravi A."/>
            <person name="Getino M."/>
            <person name="Pursley I."/>
            <person name="Horton D.L."/>
            <person name="Alikhan N.F."/>
            <person name="Baker D."/>
            <person name="Gharbi K."/>
            <person name="Hall N."/>
            <person name="Watson M."/>
            <person name="Adriaenssens E.M."/>
            <person name="Foster-Nyarko E."/>
            <person name="Jarju S."/>
            <person name="Secka A."/>
            <person name="Antonio M."/>
            <person name="Oren A."/>
            <person name="Chaudhuri R.R."/>
            <person name="La Ragione R."/>
            <person name="Hildebrand F."/>
            <person name="Pallen M.J."/>
        </authorList>
    </citation>
    <scope>NUCLEOTIDE SEQUENCE</scope>
    <source>
        <strain evidence="10">CHK183-1962</strain>
    </source>
</reference>
<feature type="binding site" evidence="6 7">
    <location>
        <position position="38"/>
    </location>
    <ligand>
        <name>Zn(2+)</name>
        <dbReference type="ChEBI" id="CHEBI:29105"/>
    </ligand>
</feature>
<organism evidence="10 11">
    <name type="scientific">Candidatus Fusicatenibacter merdavium</name>
    <dbReference type="NCBI Taxonomy" id="2838600"/>
    <lineage>
        <taxon>Bacteria</taxon>
        <taxon>Bacillati</taxon>
        <taxon>Bacillota</taxon>
        <taxon>Clostridia</taxon>
        <taxon>Lachnospirales</taxon>
        <taxon>Lachnospiraceae</taxon>
        <taxon>Fusicatenibacter</taxon>
    </lineage>
</organism>
<dbReference type="InterPro" id="IPR046425">
    <property type="entry name" value="ClpX_bact"/>
</dbReference>
<feature type="binding site" evidence="6 7">
    <location>
        <position position="35"/>
    </location>
    <ligand>
        <name>Zn(2+)</name>
        <dbReference type="ChEBI" id="CHEBI:29105"/>
    </ligand>
</feature>
<dbReference type="Gene3D" id="3.40.50.300">
    <property type="entry name" value="P-loop containing nucleotide triphosphate hydrolases"/>
    <property type="match status" value="1"/>
</dbReference>
<evidence type="ECO:0000256" key="8">
    <source>
        <dbReference type="SAM" id="MobiDB-lite"/>
    </source>
</evidence>
<dbReference type="PROSITE" id="PS51902">
    <property type="entry name" value="CLPX_ZB"/>
    <property type="match status" value="1"/>
</dbReference>
<dbReference type="InterPro" id="IPR019489">
    <property type="entry name" value="Clp_ATPase_C"/>
</dbReference>
<dbReference type="Pfam" id="PF06689">
    <property type="entry name" value="zf-C4_ClpX"/>
    <property type="match status" value="1"/>
</dbReference>
<keyword evidence="10" id="KW-0645">Protease</keyword>
<evidence type="ECO:0000256" key="5">
    <source>
        <dbReference type="ARBA" id="ARBA00023186"/>
    </source>
</evidence>
<evidence type="ECO:0000313" key="10">
    <source>
        <dbReference type="EMBL" id="HIX78010.1"/>
    </source>
</evidence>
<evidence type="ECO:0000256" key="6">
    <source>
        <dbReference type="HAMAP-Rule" id="MF_00175"/>
    </source>
</evidence>
<dbReference type="GO" id="GO:0051603">
    <property type="term" value="P:proteolysis involved in protein catabolic process"/>
    <property type="evidence" value="ECO:0007669"/>
    <property type="project" value="TreeGrafter"/>
</dbReference>
<dbReference type="HAMAP" id="MF_00175">
    <property type="entry name" value="ClpX"/>
    <property type="match status" value="1"/>
</dbReference>
<dbReference type="NCBIfam" id="TIGR00382">
    <property type="entry name" value="clpX"/>
    <property type="match status" value="1"/>
</dbReference>
<keyword evidence="2 6" id="KW-0547">Nucleotide-binding</keyword>
<dbReference type="GO" id="GO:0140662">
    <property type="term" value="F:ATP-dependent protein folding chaperone"/>
    <property type="evidence" value="ECO:0007669"/>
    <property type="project" value="InterPro"/>
</dbReference>
<dbReference type="Proteomes" id="UP000886890">
    <property type="component" value="Unassembled WGS sequence"/>
</dbReference>
<dbReference type="GO" id="GO:0008233">
    <property type="term" value="F:peptidase activity"/>
    <property type="evidence" value="ECO:0007669"/>
    <property type="project" value="UniProtKB-KW"/>
</dbReference>